<protein>
    <recommendedName>
        <fullName evidence="4">CcmD family protein</fullName>
    </recommendedName>
</protein>
<sequence>MLIGLEYVVAAYGIWVGTFAIYIFLTKRSMKNADQTVTLLEQRVSESRKKSIPTENNENSK</sequence>
<dbReference type="AlphaFoldDB" id="A0A432GFI5"/>
<evidence type="ECO:0000256" key="1">
    <source>
        <dbReference type="SAM" id="Phobius"/>
    </source>
</evidence>
<evidence type="ECO:0000313" key="3">
    <source>
        <dbReference type="Proteomes" id="UP000287917"/>
    </source>
</evidence>
<name>A0A432GFI5_9DELT</name>
<reference evidence="2 3" key="1">
    <citation type="submission" date="2018-06" db="EMBL/GenBank/DDBJ databases">
        <title>Combined omics and stable isotope probing to characterize newly discovered Mariana Back-Arc vent microbial communities.</title>
        <authorList>
            <person name="Trembath-Reichert E."/>
            <person name="Huber J.A."/>
        </authorList>
    </citation>
    <scope>NUCLEOTIDE SEQUENCE [LARGE SCALE GENOMIC DNA]</scope>
    <source>
        <strain evidence="2">MAG 58</strain>
    </source>
</reference>
<accession>A0A432GFI5</accession>
<evidence type="ECO:0000313" key="2">
    <source>
        <dbReference type="EMBL" id="RTZ82504.1"/>
    </source>
</evidence>
<keyword evidence="1" id="KW-0472">Membrane</keyword>
<comment type="caution">
    <text evidence="2">The sequence shown here is derived from an EMBL/GenBank/DDBJ whole genome shotgun (WGS) entry which is preliminary data.</text>
</comment>
<dbReference type="Proteomes" id="UP000287917">
    <property type="component" value="Unassembled WGS sequence"/>
</dbReference>
<feature type="transmembrane region" description="Helical" evidence="1">
    <location>
        <begin position="6"/>
        <end position="25"/>
    </location>
</feature>
<proteinExistence type="predicted"/>
<dbReference type="EMBL" id="QNZK01000336">
    <property type="protein sequence ID" value="RTZ82504.1"/>
    <property type="molecule type" value="Genomic_DNA"/>
</dbReference>
<organism evidence="2 3">
    <name type="scientific">SAR324 cluster bacterium</name>
    <dbReference type="NCBI Taxonomy" id="2024889"/>
    <lineage>
        <taxon>Bacteria</taxon>
        <taxon>Deltaproteobacteria</taxon>
        <taxon>SAR324 cluster</taxon>
    </lineage>
</organism>
<evidence type="ECO:0008006" key="4">
    <source>
        <dbReference type="Google" id="ProtNLM"/>
    </source>
</evidence>
<keyword evidence="1" id="KW-1133">Transmembrane helix</keyword>
<keyword evidence="1" id="KW-0812">Transmembrane</keyword>
<gene>
    <name evidence="2" type="ORF">DSY96_09735</name>
</gene>